<evidence type="ECO:0000313" key="2">
    <source>
        <dbReference type="Proteomes" id="UP000054560"/>
    </source>
</evidence>
<reference evidence="1 2" key="1">
    <citation type="submission" date="2011-02" db="EMBL/GenBank/DDBJ databases">
        <title>The Genome Sequence of Sphaeroforma arctica JP610.</title>
        <authorList>
            <consortium name="The Broad Institute Genome Sequencing Platform"/>
            <person name="Russ C."/>
            <person name="Cuomo C."/>
            <person name="Young S.K."/>
            <person name="Zeng Q."/>
            <person name="Gargeya S."/>
            <person name="Alvarado L."/>
            <person name="Berlin A."/>
            <person name="Chapman S.B."/>
            <person name="Chen Z."/>
            <person name="Freedman E."/>
            <person name="Gellesch M."/>
            <person name="Goldberg J."/>
            <person name="Griggs A."/>
            <person name="Gujja S."/>
            <person name="Heilman E."/>
            <person name="Heiman D."/>
            <person name="Howarth C."/>
            <person name="Mehta T."/>
            <person name="Neiman D."/>
            <person name="Pearson M."/>
            <person name="Roberts A."/>
            <person name="Saif S."/>
            <person name="Shea T."/>
            <person name="Shenoy N."/>
            <person name="Sisk P."/>
            <person name="Stolte C."/>
            <person name="Sykes S."/>
            <person name="White J."/>
            <person name="Yandava C."/>
            <person name="Burger G."/>
            <person name="Gray M.W."/>
            <person name="Holland P.W.H."/>
            <person name="King N."/>
            <person name="Lang F.B.F."/>
            <person name="Roger A.J."/>
            <person name="Ruiz-Trillo I."/>
            <person name="Haas B."/>
            <person name="Nusbaum C."/>
            <person name="Birren B."/>
        </authorList>
    </citation>
    <scope>NUCLEOTIDE SEQUENCE [LARGE SCALE GENOMIC DNA]</scope>
    <source>
        <strain evidence="1 2">JP610</strain>
    </source>
</reference>
<gene>
    <name evidence="1" type="ORF">SARC_16792</name>
</gene>
<evidence type="ECO:0000313" key="1">
    <source>
        <dbReference type="EMBL" id="KNC70679.1"/>
    </source>
</evidence>
<protein>
    <submittedName>
        <fullName evidence="1">Uncharacterized protein</fullName>
    </submittedName>
</protein>
<dbReference type="RefSeq" id="XP_014144581.1">
    <property type="nucleotide sequence ID" value="XM_014289106.1"/>
</dbReference>
<organism evidence="1 2">
    <name type="scientific">Sphaeroforma arctica JP610</name>
    <dbReference type="NCBI Taxonomy" id="667725"/>
    <lineage>
        <taxon>Eukaryota</taxon>
        <taxon>Ichthyosporea</taxon>
        <taxon>Ichthyophonida</taxon>
        <taxon>Sphaeroforma</taxon>
    </lineage>
</organism>
<dbReference type="GeneID" id="25917296"/>
<feature type="non-terminal residue" evidence="1">
    <location>
        <position position="1"/>
    </location>
</feature>
<keyword evidence="2" id="KW-1185">Reference proteome</keyword>
<name>A0A0L0F244_9EUKA</name>
<proteinExistence type="predicted"/>
<accession>A0A0L0F244</accession>
<dbReference type="AlphaFoldDB" id="A0A0L0F244"/>
<dbReference type="Proteomes" id="UP000054560">
    <property type="component" value="Unassembled WGS sequence"/>
</dbReference>
<sequence length="54" mass="5961">YKVYAGPPSYTQNMRGEQSAAASFFMNENIRNELALRNALTLETLAPTDPLGIN</sequence>
<dbReference type="EMBL" id="KQ250501">
    <property type="protein sequence ID" value="KNC70679.1"/>
    <property type="molecule type" value="Genomic_DNA"/>
</dbReference>